<keyword evidence="7" id="KW-1133">Transmembrane helix</keyword>
<dbReference type="GO" id="GO:0008430">
    <property type="term" value="F:selenium binding"/>
    <property type="evidence" value="ECO:0007669"/>
    <property type="project" value="InterPro"/>
</dbReference>
<protein>
    <submittedName>
        <fullName evidence="10">SelP_N domain-containing protein</fullName>
    </submittedName>
</protein>
<evidence type="ECO:0000256" key="7">
    <source>
        <dbReference type="SAM" id="Phobius"/>
    </source>
</evidence>
<dbReference type="STRING" id="1147741.A0A0R3RU06"/>
<keyword evidence="2" id="KW-0964">Secreted</keyword>
<keyword evidence="7" id="KW-0472">Membrane</keyword>
<feature type="region of interest" description="Disordered" evidence="6">
    <location>
        <begin position="187"/>
        <end position="208"/>
    </location>
</feature>
<dbReference type="GO" id="GO:0001887">
    <property type="term" value="P:selenium compound metabolic process"/>
    <property type="evidence" value="ECO:0007669"/>
    <property type="project" value="TreeGrafter"/>
</dbReference>
<feature type="compositionally biased region" description="Polar residues" evidence="6">
    <location>
        <begin position="193"/>
        <end position="203"/>
    </location>
</feature>
<evidence type="ECO:0000256" key="3">
    <source>
        <dbReference type="ARBA" id="ARBA00022729"/>
    </source>
</evidence>
<keyword evidence="9" id="KW-1185">Reference proteome</keyword>
<evidence type="ECO:0000313" key="10">
    <source>
        <dbReference type="WBParaSite" id="EEL_0000548901-mRNA-1"/>
    </source>
</evidence>
<dbReference type="Pfam" id="PF04592">
    <property type="entry name" value="SelP_N"/>
    <property type="match status" value="1"/>
</dbReference>
<keyword evidence="3" id="KW-0732">Signal</keyword>
<dbReference type="Proteomes" id="UP000050640">
    <property type="component" value="Unplaced"/>
</dbReference>
<dbReference type="InterPro" id="IPR007671">
    <property type="entry name" value="Selenoprotein-P_N"/>
</dbReference>
<evidence type="ECO:0000313" key="9">
    <source>
        <dbReference type="Proteomes" id="UP000050640"/>
    </source>
</evidence>
<dbReference type="WBParaSite" id="EEL_0000548901-mRNA-1">
    <property type="protein sequence ID" value="EEL_0000548901-mRNA-1"/>
    <property type="gene ID" value="EEL_0000548901"/>
</dbReference>
<dbReference type="PANTHER" id="PTHR10105:SF2">
    <property type="entry name" value="AGAP003297-PA"/>
    <property type="match status" value="1"/>
</dbReference>
<evidence type="ECO:0000256" key="1">
    <source>
        <dbReference type="ARBA" id="ARBA00004613"/>
    </source>
</evidence>
<proteinExistence type="predicted"/>
<sequence length="694" mass="80792">MQKIYYSSVVSFDIFLLLLSIIIFAKPVVKSTPILCSQTKSWKLGGRDIVAESKGFVLLIVLMPLQCEHCHKQLMKFQTIVETLPEIRIVVVTPHDENPRLIERYRKEFPRIAIGMESSEEEVWSTLSGAAHDHFIYDRCGRLASIIRHPKSDTTKFEHTLLALKLAISYAQCGWCQYDSADRHASQKPIAPSHTSSTHSGNTKRPDINNKCFQRFQRIKAVMQPQSSKAYMVTLDRQSDISLRTNTIAPGRSGQIRTFDDYVSPLSAATPPLSNIENMQKTMVISSEPQQQQRILMNKQDLSQQQTQQKVIARPDNNISRESNWRASNGWTVSRMFPSRIDQSENEQRERQKQWKKEQQYQEQSRKKQELEHRKALERLRIQQEQQRLQHEEQQRRIQEQRQLQEMQRQREEQQHQEQRRFQQQELERRIAEQRKLHEQKGISDLYTDVSSEEQNSNDKSNWRQFKAPQYQQSVQNQAVQMTTFGPAQRRKSSSLYDSLDEEGHFDYSQAISETTATSTERTQIILSQRPEHSPFLFEHQVPCAAFTDEVCIEQKRRIGADKMSKCCDKGIYLTDLCVPGRCTNATTELCCMQKFLQASHRAKFHWLTAHEICLPNVRLDLSGLRFLINVASNENSNNGNNQKVDNLVTIDLNLDKSWDHSCEQGTKVLQFSYLPSDEFSDEKEAYENSEENR</sequence>
<feature type="transmembrane region" description="Helical" evidence="7">
    <location>
        <begin position="6"/>
        <end position="29"/>
    </location>
</feature>
<evidence type="ECO:0000256" key="5">
    <source>
        <dbReference type="ARBA" id="ARBA00023180"/>
    </source>
</evidence>
<keyword evidence="4" id="KW-0712">Selenocysteine</keyword>
<feature type="compositionally biased region" description="Basic and acidic residues" evidence="6">
    <location>
        <begin position="342"/>
        <end position="372"/>
    </location>
</feature>
<feature type="compositionally biased region" description="Polar residues" evidence="6">
    <location>
        <begin position="449"/>
        <end position="461"/>
    </location>
</feature>
<feature type="domain" description="Selenoprotein P N-terminal" evidence="8">
    <location>
        <begin position="35"/>
        <end position="196"/>
    </location>
</feature>
<dbReference type="AlphaFoldDB" id="A0A0R3RU06"/>
<feature type="region of interest" description="Disordered" evidence="6">
    <location>
        <begin position="336"/>
        <end position="372"/>
    </location>
</feature>
<evidence type="ECO:0000256" key="4">
    <source>
        <dbReference type="ARBA" id="ARBA00022933"/>
    </source>
</evidence>
<organism evidence="9 10">
    <name type="scientific">Elaeophora elaphi</name>
    <dbReference type="NCBI Taxonomy" id="1147741"/>
    <lineage>
        <taxon>Eukaryota</taxon>
        <taxon>Metazoa</taxon>
        <taxon>Ecdysozoa</taxon>
        <taxon>Nematoda</taxon>
        <taxon>Chromadorea</taxon>
        <taxon>Rhabditida</taxon>
        <taxon>Spirurina</taxon>
        <taxon>Spiruromorpha</taxon>
        <taxon>Filarioidea</taxon>
        <taxon>Onchocercidae</taxon>
        <taxon>Elaeophora</taxon>
    </lineage>
</organism>
<dbReference type="GO" id="GO:0005576">
    <property type="term" value="C:extracellular region"/>
    <property type="evidence" value="ECO:0007669"/>
    <property type="project" value="UniProtKB-SubCell"/>
</dbReference>
<evidence type="ECO:0000259" key="8">
    <source>
        <dbReference type="Pfam" id="PF04592"/>
    </source>
</evidence>
<evidence type="ECO:0000256" key="2">
    <source>
        <dbReference type="ARBA" id="ARBA00022525"/>
    </source>
</evidence>
<keyword evidence="7" id="KW-0812">Transmembrane</keyword>
<dbReference type="PANTHER" id="PTHR10105">
    <property type="entry name" value="SELENOPROTEIN P"/>
    <property type="match status" value="1"/>
</dbReference>
<keyword evidence="5" id="KW-0325">Glycoprotein</keyword>
<accession>A0A0R3RU06</accession>
<reference evidence="10" key="1">
    <citation type="submission" date="2016-04" db="UniProtKB">
        <authorList>
            <consortium name="WormBaseParasite"/>
        </authorList>
    </citation>
    <scope>IDENTIFICATION</scope>
</reference>
<evidence type="ECO:0000256" key="6">
    <source>
        <dbReference type="SAM" id="MobiDB-lite"/>
    </source>
</evidence>
<feature type="region of interest" description="Disordered" evidence="6">
    <location>
        <begin position="442"/>
        <end position="461"/>
    </location>
</feature>
<name>A0A0R3RU06_9BILA</name>
<dbReference type="InterPro" id="IPR037941">
    <property type="entry name" value="SeP"/>
</dbReference>
<comment type="subcellular location">
    <subcellularLocation>
        <location evidence="1">Secreted</location>
    </subcellularLocation>
</comment>